<protein>
    <submittedName>
        <fullName evidence="2">Multidrug resistance protein MdtC</fullName>
    </submittedName>
</protein>
<dbReference type="RefSeq" id="WP_015358711.1">
    <property type="nucleotide sequence ID" value="NZ_CP014672.1"/>
</dbReference>
<dbReference type="Gene3D" id="3.30.70.1430">
    <property type="entry name" value="Multidrug efflux transporter AcrB pore domain"/>
    <property type="match status" value="2"/>
</dbReference>
<dbReference type="Gene3D" id="3.30.70.1320">
    <property type="entry name" value="Multidrug efflux transporter AcrB pore domain like"/>
    <property type="match status" value="1"/>
</dbReference>
<dbReference type="GO" id="GO:0005886">
    <property type="term" value="C:plasma membrane"/>
    <property type="evidence" value="ECO:0007669"/>
    <property type="project" value="TreeGrafter"/>
</dbReference>
<dbReference type="OrthoDB" id="9757876at2"/>
<dbReference type="InterPro" id="IPR001036">
    <property type="entry name" value="Acrflvin-R"/>
</dbReference>
<dbReference type="EMBL" id="CP014672">
    <property type="protein sequence ID" value="ANW98419.1"/>
    <property type="molecule type" value="Genomic_DNA"/>
</dbReference>
<dbReference type="Gene3D" id="3.30.70.1440">
    <property type="entry name" value="Multidrug efflux transporter AcrB pore domain"/>
    <property type="match status" value="1"/>
</dbReference>
<dbReference type="Proteomes" id="UP000092971">
    <property type="component" value="Chromosome"/>
</dbReference>
<keyword evidence="1" id="KW-1133">Transmembrane helix</keyword>
<dbReference type="PRINTS" id="PR00702">
    <property type="entry name" value="ACRIFLAVINRP"/>
</dbReference>
<accession>A0A1B1YCC9</accession>
<keyword evidence="1" id="KW-0812">Transmembrane</keyword>
<dbReference type="PANTHER" id="PTHR32063">
    <property type="match status" value="1"/>
</dbReference>
<dbReference type="SUPFAM" id="SSF82866">
    <property type="entry name" value="Multidrug efflux transporter AcrB transmembrane domain"/>
    <property type="match status" value="2"/>
</dbReference>
<name>A0A1B1YCC9_THEST</name>
<proteinExistence type="predicted"/>
<feature type="transmembrane region" description="Helical" evidence="1">
    <location>
        <begin position="958"/>
        <end position="975"/>
    </location>
</feature>
<gene>
    <name evidence="2" type="ORF">CSTERTH_04855</name>
</gene>
<feature type="transmembrane region" description="Helical" evidence="1">
    <location>
        <begin position="334"/>
        <end position="351"/>
    </location>
</feature>
<evidence type="ECO:0000313" key="3">
    <source>
        <dbReference type="Proteomes" id="UP000092971"/>
    </source>
</evidence>
<evidence type="ECO:0000256" key="1">
    <source>
        <dbReference type="SAM" id="Phobius"/>
    </source>
</evidence>
<dbReference type="Gene3D" id="3.30.2090.10">
    <property type="entry name" value="Multidrug efflux transporter AcrB TolC docking domain, DN and DC subdomains"/>
    <property type="match status" value="2"/>
</dbReference>
<feature type="transmembrane region" description="Helical" evidence="1">
    <location>
        <begin position="430"/>
        <end position="453"/>
    </location>
</feature>
<organism evidence="2 3">
    <name type="scientific">Thermoclostridium stercorarium subsp. thermolacticum DSM 2910</name>
    <dbReference type="NCBI Taxonomy" id="1121336"/>
    <lineage>
        <taxon>Bacteria</taxon>
        <taxon>Bacillati</taxon>
        <taxon>Bacillota</taxon>
        <taxon>Clostridia</taxon>
        <taxon>Eubacteriales</taxon>
        <taxon>Oscillospiraceae</taxon>
        <taxon>Thermoclostridium</taxon>
    </lineage>
</organism>
<dbReference type="SUPFAM" id="SSF82714">
    <property type="entry name" value="Multidrug efflux transporter AcrB TolC docking domain, DN and DC subdomains"/>
    <property type="match status" value="2"/>
</dbReference>
<feature type="transmembrane region" description="Helical" evidence="1">
    <location>
        <begin position="885"/>
        <end position="904"/>
    </location>
</feature>
<feature type="transmembrane region" description="Helical" evidence="1">
    <location>
        <begin position="388"/>
        <end position="409"/>
    </location>
</feature>
<dbReference type="GO" id="GO:0042910">
    <property type="term" value="F:xenobiotic transmembrane transporter activity"/>
    <property type="evidence" value="ECO:0007669"/>
    <property type="project" value="TreeGrafter"/>
</dbReference>
<feature type="transmembrane region" description="Helical" evidence="1">
    <location>
        <begin position="465"/>
        <end position="489"/>
    </location>
</feature>
<sequence length="1019" mass="112928">MARIIETVIKHRKVTMFAIFLVFIFGAYSYYIMPKQETPDISVTVAMITTVYPGAPAEDVERLVTRKIEDKVVEVTGFKTVNSTSQDNLSVVILELETGTDVDKAWNELRQKMDELQNELPDECGEINVNTDLYQTAGIIISLSGENHSYYELAEYAERLKNRLIDIDGITRIDILGEQENEVCVEIDTEKLNALPLSLEDVANIIQAQLPEIPMGTLEDNRSRINVKPRVSFSSANDIENIVILTSSEDRSVVRLKDIADVYYKLQDSSYKVKTNGENAVLLAGYFKNDRNILIIGREIQKRIEAFKEEIPDDLHLTKVLYQPDDVRASVNEFIKNLIEGIVFVLAVVFAGMGFRNAVLVSTSIPLSVLITFIAMKVLNIHIHQISIAALIIALGMFVDNAIVVSDAIQVRIDNGEEKLKACVEGVKEVAIPVLMSTLTTVGAFLPLLMLAGMAGEFIRSVPQIVIISLSASYVSAVFISPVMAYIFFKPSKDRKKKHIWRTFFANLLKGALKRKKLTLFLALMLTVLAIWVAGIIGLQFFPKADTNILLIDIHRDTAGDINKTEQLSDLVAGIITREPEVTGYTVAIGDGLPKLYYSMPPSMRSADYAQMVFTVDLGKGGRFKTNDEFASYLQNVLDSEITDGTATVKLFEQGEPIGAPVRIRVLGQDYENMAGVSNEIKNILKSIDGTFNIRDDYSAKVYNYSIDINSDEVLRNGLTNYEIQKELNIAIMGREAGNMRPKSGQNQYTAGKQIPVKVISDIKNIEDLKNFAIKSPVTGNKIFLKQVAEIGLEAKVSKIEKYNRVPAITVYSDVEKGYSSVEIQKQIEKELENAALGDIKVVFDGERESIIKYFGNIGALGMMAVFVIYLLLLIEFGNFSQPFIIMFTIPLSAVGSVIGLYLFRQPLSFTSFLGIVSLFGIVVNNAIVLVDCINVLRASGRNIEDACVDAVMRRFRPIMLTTITTLVGLVPLILSGSNLFTPMSVSLASGLAVSTLLTLNIIPVVYAAVERRSRGKTS</sequence>
<dbReference type="Pfam" id="PF00873">
    <property type="entry name" value="ACR_tran"/>
    <property type="match status" value="1"/>
</dbReference>
<dbReference type="InterPro" id="IPR027463">
    <property type="entry name" value="AcrB_DN_DC_subdom"/>
</dbReference>
<dbReference type="AlphaFoldDB" id="A0A1B1YCC9"/>
<feature type="transmembrane region" description="Helical" evidence="1">
    <location>
        <begin position="910"/>
        <end position="937"/>
    </location>
</feature>
<dbReference type="Gene3D" id="1.20.1640.10">
    <property type="entry name" value="Multidrug efflux transporter AcrB transmembrane domain"/>
    <property type="match status" value="2"/>
</dbReference>
<evidence type="ECO:0000313" key="2">
    <source>
        <dbReference type="EMBL" id="ANW98419.1"/>
    </source>
</evidence>
<keyword evidence="1" id="KW-0472">Membrane</keyword>
<reference evidence="2 3" key="1">
    <citation type="submission" date="2016-02" db="EMBL/GenBank/DDBJ databases">
        <title>Comparison of Clostridium stercorarium subspecies using comparative genomics and transcriptomics.</title>
        <authorList>
            <person name="Schellenberg J."/>
            <person name="Thallinger G."/>
            <person name="Levin D.B."/>
            <person name="Zhang X."/>
            <person name="Alvare G."/>
            <person name="Fristensky B."/>
            <person name="Sparling R."/>
        </authorList>
    </citation>
    <scope>NUCLEOTIDE SEQUENCE [LARGE SCALE GENOMIC DNA]</scope>
    <source>
        <strain evidence="2 3">DSM 2910</strain>
    </source>
</reference>
<feature type="transmembrane region" description="Helical" evidence="1">
    <location>
        <begin position="14"/>
        <end position="33"/>
    </location>
</feature>
<feature type="transmembrane region" description="Helical" evidence="1">
    <location>
        <begin position="987"/>
        <end position="1010"/>
    </location>
</feature>
<dbReference type="PANTHER" id="PTHR32063:SF18">
    <property type="entry name" value="CATION EFFLUX SYSTEM PROTEIN"/>
    <property type="match status" value="1"/>
</dbReference>
<feature type="transmembrane region" description="Helical" evidence="1">
    <location>
        <begin position="518"/>
        <end position="542"/>
    </location>
</feature>
<dbReference type="SUPFAM" id="SSF82693">
    <property type="entry name" value="Multidrug efflux transporter AcrB pore domain, PN1, PN2, PC1 and PC2 subdomains"/>
    <property type="match status" value="2"/>
</dbReference>
<feature type="transmembrane region" description="Helical" evidence="1">
    <location>
        <begin position="854"/>
        <end position="873"/>
    </location>
</feature>